<gene>
    <name evidence="1" type="ORF">L596_012216</name>
</gene>
<proteinExistence type="predicted"/>
<evidence type="ECO:0000313" key="2">
    <source>
        <dbReference type="Proteomes" id="UP000298663"/>
    </source>
</evidence>
<name>A0A4U5NX95_STECR</name>
<keyword evidence="2" id="KW-1185">Reference proteome</keyword>
<reference evidence="1 2" key="2">
    <citation type="journal article" date="2019" name="G3 (Bethesda)">
        <title>Hybrid Assembly of the Genome of the Entomopathogenic Nematode Steinernema carpocapsae Identifies the X-Chromosome.</title>
        <authorList>
            <person name="Serra L."/>
            <person name="Macchietto M."/>
            <person name="Macias-Munoz A."/>
            <person name="McGill C.J."/>
            <person name="Rodriguez I.M."/>
            <person name="Rodriguez B."/>
            <person name="Murad R."/>
            <person name="Mortazavi A."/>
        </authorList>
    </citation>
    <scope>NUCLEOTIDE SEQUENCE [LARGE SCALE GENOMIC DNA]</scope>
    <source>
        <strain evidence="1 2">ALL</strain>
    </source>
</reference>
<organism evidence="1 2">
    <name type="scientific">Steinernema carpocapsae</name>
    <name type="common">Entomopathogenic nematode</name>
    <dbReference type="NCBI Taxonomy" id="34508"/>
    <lineage>
        <taxon>Eukaryota</taxon>
        <taxon>Metazoa</taxon>
        <taxon>Ecdysozoa</taxon>
        <taxon>Nematoda</taxon>
        <taxon>Chromadorea</taxon>
        <taxon>Rhabditida</taxon>
        <taxon>Tylenchina</taxon>
        <taxon>Panagrolaimomorpha</taxon>
        <taxon>Strongyloidoidea</taxon>
        <taxon>Steinernematidae</taxon>
        <taxon>Steinernema</taxon>
    </lineage>
</organism>
<evidence type="ECO:0000313" key="1">
    <source>
        <dbReference type="EMBL" id="TKR87884.1"/>
    </source>
</evidence>
<dbReference type="AlphaFoldDB" id="A0A4U5NX95"/>
<comment type="caution">
    <text evidence="1">The sequence shown here is derived from an EMBL/GenBank/DDBJ whole genome shotgun (WGS) entry which is preliminary data.</text>
</comment>
<accession>A0A4U5NX95</accession>
<dbReference type="EMBL" id="AZBU02000003">
    <property type="protein sequence ID" value="TKR87884.1"/>
    <property type="molecule type" value="Genomic_DNA"/>
</dbReference>
<sequence>MQPQNRSTSVHPIPVFVQKIAQSTSVRLSFVWYKGERTRGAVVPGDAKTICLNGDKTFKDCWGDKKRFSTDVENGLCGRRLGKFVHVNSVSGRGEDVVGCATAGHRALFIKATPKFSHKDHSATVIVLSTAYLSMLIMCLLTSKNAGRCSKCSRTFYDGLRYRFQMTSGRSERE</sequence>
<protein>
    <submittedName>
        <fullName evidence="1">Uncharacterized protein</fullName>
    </submittedName>
</protein>
<dbReference type="Proteomes" id="UP000298663">
    <property type="component" value="Unassembled WGS sequence"/>
</dbReference>
<reference evidence="1 2" key="1">
    <citation type="journal article" date="2015" name="Genome Biol.">
        <title>Comparative genomics of Steinernema reveals deeply conserved gene regulatory networks.</title>
        <authorList>
            <person name="Dillman A.R."/>
            <person name="Macchietto M."/>
            <person name="Porter C.F."/>
            <person name="Rogers A."/>
            <person name="Williams B."/>
            <person name="Antoshechkin I."/>
            <person name="Lee M.M."/>
            <person name="Goodwin Z."/>
            <person name="Lu X."/>
            <person name="Lewis E.E."/>
            <person name="Goodrich-Blair H."/>
            <person name="Stock S.P."/>
            <person name="Adams B.J."/>
            <person name="Sternberg P.W."/>
            <person name="Mortazavi A."/>
        </authorList>
    </citation>
    <scope>NUCLEOTIDE SEQUENCE [LARGE SCALE GENOMIC DNA]</scope>
    <source>
        <strain evidence="1 2">ALL</strain>
    </source>
</reference>